<dbReference type="AlphaFoldDB" id="A0A2H0BSL9"/>
<dbReference type="SUPFAM" id="SSF103481">
    <property type="entry name" value="Multidrug resistance efflux transporter EmrE"/>
    <property type="match status" value="1"/>
</dbReference>
<feature type="domain" description="EamA" evidence="2">
    <location>
        <begin position="1"/>
        <end position="136"/>
    </location>
</feature>
<keyword evidence="1" id="KW-1133">Transmembrane helix</keyword>
<evidence type="ECO:0000313" key="3">
    <source>
        <dbReference type="EMBL" id="PIP60675.1"/>
    </source>
</evidence>
<dbReference type="Pfam" id="PF00892">
    <property type="entry name" value="EamA"/>
    <property type="match status" value="1"/>
</dbReference>
<evidence type="ECO:0000256" key="1">
    <source>
        <dbReference type="SAM" id="Phobius"/>
    </source>
</evidence>
<comment type="caution">
    <text evidence="3">The sequence shown here is derived from an EMBL/GenBank/DDBJ whole genome shotgun (WGS) entry which is preliminary data.</text>
</comment>
<evidence type="ECO:0000313" key="4">
    <source>
        <dbReference type="Proteomes" id="UP000231581"/>
    </source>
</evidence>
<dbReference type="GO" id="GO:0016020">
    <property type="term" value="C:membrane"/>
    <property type="evidence" value="ECO:0007669"/>
    <property type="project" value="InterPro"/>
</dbReference>
<feature type="transmembrane region" description="Helical" evidence="1">
    <location>
        <begin position="30"/>
        <end position="52"/>
    </location>
</feature>
<evidence type="ECO:0000259" key="2">
    <source>
        <dbReference type="Pfam" id="PF00892"/>
    </source>
</evidence>
<proteinExistence type="predicted"/>
<organism evidence="3 4">
    <name type="scientific">Candidatus Uhrbacteria bacterium CG22_combo_CG10-13_8_21_14_all_47_17</name>
    <dbReference type="NCBI Taxonomy" id="1975041"/>
    <lineage>
        <taxon>Bacteria</taxon>
        <taxon>Candidatus Uhriibacteriota</taxon>
    </lineage>
</organism>
<accession>A0A2H0BSL9</accession>
<name>A0A2H0BSL9_9BACT</name>
<keyword evidence="1" id="KW-0472">Membrane</keyword>
<protein>
    <recommendedName>
        <fullName evidence="2">EamA domain-containing protein</fullName>
    </recommendedName>
</protein>
<feature type="transmembrane region" description="Helical" evidence="1">
    <location>
        <begin position="121"/>
        <end position="137"/>
    </location>
</feature>
<gene>
    <name evidence="3" type="ORF">COX00_01790</name>
</gene>
<reference evidence="3 4" key="1">
    <citation type="submission" date="2017-09" db="EMBL/GenBank/DDBJ databases">
        <title>Depth-based differentiation of microbial function through sediment-hosted aquifers and enrichment of novel symbionts in the deep terrestrial subsurface.</title>
        <authorList>
            <person name="Probst A.J."/>
            <person name="Ladd B."/>
            <person name="Jarett J.K."/>
            <person name="Geller-Mcgrath D.E."/>
            <person name="Sieber C.M."/>
            <person name="Emerson J.B."/>
            <person name="Anantharaman K."/>
            <person name="Thomas B.C."/>
            <person name="Malmstrom R."/>
            <person name="Stieglmeier M."/>
            <person name="Klingl A."/>
            <person name="Woyke T."/>
            <person name="Ryan C.M."/>
            <person name="Banfield J.F."/>
        </authorList>
    </citation>
    <scope>NUCLEOTIDE SEQUENCE [LARGE SCALE GENOMIC DNA]</scope>
    <source>
        <strain evidence="3">CG22_combo_CG10-13_8_21_14_all_47_17</strain>
    </source>
</reference>
<feature type="transmembrane region" description="Helical" evidence="1">
    <location>
        <begin position="64"/>
        <end position="84"/>
    </location>
</feature>
<dbReference type="EMBL" id="PCSZ01000039">
    <property type="protein sequence ID" value="PIP60675.1"/>
    <property type="molecule type" value="Genomic_DNA"/>
</dbReference>
<sequence>MWIVYGLLSALTAALLTIVGKIGLKSVDPTLATAVRSLFMFLFMAGAVFVSGKGKELSSISAKGYGIIVIAAVFGALSWLFYFLGLKETTPSKLASLDRLSLPLIIILSLIFLGESLNWKLALGGILVTIGAIFVAIA</sequence>
<dbReference type="InterPro" id="IPR000620">
    <property type="entry name" value="EamA_dom"/>
</dbReference>
<keyword evidence="1" id="KW-0812">Transmembrane</keyword>
<dbReference type="InterPro" id="IPR037185">
    <property type="entry name" value="EmrE-like"/>
</dbReference>
<dbReference type="Proteomes" id="UP000231581">
    <property type="component" value="Unassembled WGS sequence"/>
</dbReference>
<feature type="transmembrane region" description="Helical" evidence="1">
    <location>
        <begin position="96"/>
        <end position="114"/>
    </location>
</feature>